<dbReference type="Proteomes" id="UP000008068">
    <property type="component" value="Unassembled WGS sequence"/>
</dbReference>
<evidence type="ECO:0000313" key="3">
    <source>
        <dbReference type="Proteomes" id="UP000008068"/>
    </source>
</evidence>
<evidence type="ECO:0000313" key="2">
    <source>
        <dbReference type="EMBL" id="EGT36445.1"/>
    </source>
</evidence>
<feature type="region of interest" description="Disordered" evidence="1">
    <location>
        <begin position="54"/>
        <end position="74"/>
    </location>
</feature>
<dbReference type="HOGENOM" id="CLU_2456756_0_0_1"/>
<dbReference type="InParanoid" id="G0NS48"/>
<dbReference type="AlphaFoldDB" id="G0NS48"/>
<organism evidence="3">
    <name type="scientific">Caenorhabditis brenneri</name>
    <name type="common">Nematode worm</name>
    <dbReference type="NCBI Taxonomy" id="135651"/>
    <lineage>
        <taxon>Eukaryota</taxon>
        <taxon>Metazoa</taxon>
        <taxon>Ecdysozoa</taxon>
        <taxon>Nematoda</taxon>
        <taxon>Chromadorea</taxon>
        <taxon>Rhabditida</taxon>
        <taxon>Rhabditina</taxon>
        <taxon>Rhabditomorpha</taxon>
        <taxon>Rhabditoidea</taxon>
        <taxon>Rhabditidae</taxon>
        <taxon>Peloderinae</taxon>
        <taxon>Caenorhabditis</taxon>
    </lineage>
</organism>
<proteinExistence type="predicted"/>
<evidence type="ECO:0000256" key="1">
    <source>
        <dbReference type="SAM" id="MobiDB-lite"/>
    </source>
</evidence>
<sequence length="89" mass="10684">MNGERIELKKKNREKHEKIGEMVQVKKEMEKIKMEEAKDEEIMKLKKELEKMRMRKMEDTTAESSKDGPSISQHENMDIKINIILINFY</sequence>
<keyword evidence="3" id="KW-1185">Reference proteome</keyword>
<reference evidence="3" key="1">
    <citation type="submission" date="2011-07" db="EMBL/GenBank/DDBJ databases">
        <authorList>
            <consortium name="Caenorhabditis brenneri Sequencing and Analysis Consortium"/>
            <person name="Wilson R.K."/>
        </authorList>
    </citation>
    <scope>NUCLEOTIDE SEQUENCE [LARGE SCALE GENOMIC DNA]</scope>
    <source>
        <strain evidence="3">PB2801</strain>
    </source>
</reference>
<dbReference type="EMBL" id="GL379935">
    <property type="protein sequence ID" value="EGT36445.1"/>
    <property type="molecule type" value="Genomic_DNA"/>
</dbReference>
<accession>G0NS48</accession>
<protein>
    <submittedName>
        <fullName evidence="2">Uncharacterized protein</fullName>
    </submittedName>
</protein>
<gene>
    <name evidence="2" type="ORF">CAEBREN_15639</name>
</gene>
<name>G0NS48_CAEBE</name>